<reference evidence="15 16" key="1">
    <citation type="submission" date="2023-03" db="EMBL/GenBank/DDBJ databases">
        <title>Genome insight into feeding habits of ladybird beetles.</title>
        <authorList>
            <person name="Li H.-S."/>
            <person name="Huang Y.-H."/>
            <person name="Pang H."/>
        </authorList>
    </citation>
    <scope>NUCLEOTIDE SEQUENCE [LARGE SCALE GENOMIC DNA]</scope>
    <source>
        <strain evidence="15">SYSU_2023b</strain>
        <tissue evidence="15">Whole body</tissue>
    </source>
</reference>
<dbReference type="GO" id="GO:0015280">
    <property type="term" value="F:ligand-gated sodium channel activity"/>
    <property type="evidence" value="ECO:0007669"/>
    <property type="project" value="TreeGrafter"/>
</dbReference>
<evidence type="ECO:0000256" key="13">
    <source>
        <dbReference type="SAM" id="MobiDB-lite"/>
    </source>
</evidence>
<keyword evidence="9 14" id="KW-0472">Membrane</keyword>
<organism evidence="15 16">
    <name type="scientific">Henosepilachna vigintioctopunctata</name>
    <dbReference type="NCBI Taxonomy" id="420089"/>
    <lineage>
        <taxon>Eukaryota</taxon>
        <taxon>Metazoa</taxon>
        <taxon>Ecdysozoa</taxon>
        <taxon>Arthropoda</taxon>
        <taxon>Hexapoda</taxon>
        <taxon>Insecta</taxon>
        <taxon>Pterygota</taxon>
        <taxon>Neoptera</taxon>
        <taxon>Endopterygota</taxon>
        <taxon>Coleoptera</taxon>
        <taxon>Polyphaga</taxon>
        <taxon>Cucujiformia</taxon>
        <taxon>Coccinelloidea</taxon>
        <taxon>Coccinellidae</taxon>
        <taxon>Epilachninae</taxon>
        <taxon>Epilachnini</taxon>
        <taxon>Henosepilachna</taxon>
    </lineage>
</organism>
<dbReference type="PRINTS" id="PR01078">
    <property type="entry name" value="AMINACHANNEL"/>
</dbReference>
<feature type="region of interest" description="Disordered" evidence="13">
    <location>
        <begin position="1"/>
        <end position="30"/>
    </location>
</feature>
<feature type="compositionally biased region" description="Basic and acidic residues" evidence="13">
    <location>
        <begin position="7"/>
        <end position="21"/>
    </location>
</feature>
<evidence type="ECO:0000256" key="3">
    <source>
        <dbReference type="ARBA" id="ARBA00022448"/>
    </source>
</evidence>
<name>A0AAW1URG8_9CUCU</name>
<dbReference type="PANTHER" id="PTHR11690">
    <property type="entry name" value="AMILORIDE-SENSITIVE SODIUM CHANNEL-RELATED"/>
    <property type="match status" value="1"/>
</dbReference>
<evidence type="ECO:0000256" key="6">
    <source>
        <dbReference type="ARBA" id="ARBA00022989"/>
    </source>
</evidence>
<keyword evidence="7" id="KW-0915">Sodium</keyword>
<keyword evidence="11 12" id="KW-0407">Ion channel</keyword>
<evidence type="ECO:0000256" key="8">
    <source>
        <dbReference type="ARBA" id="ARBA00023065"/>
    </source>
</evidence>
<evidence type="ECO:0000256" key="4">
    <source>
        <dbReference type="ARBA" id="ARBA00022461"/>
    </source>
</evidence>
<keyword evidence="5 12" id="KW-0812">Transmembrane</keyword>
<accession>A0AAW1URG8</accession>
<evidence type="ECO:0000256" key="11">
    <source>
        <dbReference type="ARBA" id="ARBA00023303"/>
    </source>
</evidence>
<evidence type="ECO:0000256" key="2">
    <source>
        <dbReference type="ARBA" id="ARBA00007193"/>
    </source>
</evidence>
<keyword evidence="6 14" id="KW-1133">Transmembrane helix</keyword>
<protein>
    <submittedName>
        <fullName evidence="15">Uncharacterized protein</fullName>
    </submittedName>
</protein>
<evidence type="ECO:0000256" key="12">
    <source>
        <dbReference type="RuleBase" id="RU000679"/>
    </source>
</evidence>
<dbReference type="Proteomes" id="UP001431783">
    <property type="component" value="Unassembled WGS sequence"/>
</dbReference>
<dbReference type="InterPro" id="IPR001873">
    <property type="entry name" value="ENaC"/>
</dbReference>
<evidence type="ECO:0000313" key="16">
    <source>
        <dbReference type="Proteomes" id="UP001431783"/>
    </source>
</evidence>
<dbReference type="Gene3D" id="1.10.287.770">
    <property type="entry name" value="YojJ-like"/>
    <property type="match status" value="1"/>
</dbReference>
<comment type="caution">
    <text evidence="15">The sequence shown here is derived from an EMBL/GenBank/DDBJ whole genome shotgun (WGS) entry which is preliminary data.</text>
</comment>
<evidence type="ECO:0000313" key="15">
    <source>
        <dbReference type="EMBL" id="KAK9883356.1"/>
    </source>
</evidence>
<dbReference type="Gene3D" id="1.10.287.820">
    <property type="entry name" value="Acid-sensing ion channel domain"/>
    <property type="match status" value="1"/>
</dbReference>
<proteinExistence type="inferred from homology"/>
<evidence type="ECO:0000256" key="10">
    <source>
        <dbReference type="ARBA" id="ARBA00023201"/>
    </source>
</evidence>
<feature type="transmembrane region" description="Helical" evidence="14">
    <location>
        <begin position="66"/>
        <end position="87"/>
    </location>
</feature>
<keyword evidence="3 12" id="KW-0813">Transport</keyword>
<keyword evidence="8 12" id="KW-0406">Ion transport</keyword>
<dbReference type="AlphaFoldDB" id="A0AAW1URG8"/>
<dbReference type="PANTHER" id="PTHR11690:SF288">
    <property type="entry name" value="AMILORIDE-SENSITIVE NA+ CHANNEL-RELATED"/>
    <property type="match status" value="1"/>
</dbReference>
<evidence type="ECO:0000256" key="5">
    <source>
        <dbReference type="ARBA" id="ARBA00022692"/>
    </source>
</evidence>
<evidence type="ECO:0000256" key="1">
    <source>
        <dbReference type="ARBA" id="ARBA00004141"/>
    </source>
</evidence>
<keyword evidence="10 12" id="KW-0739">Sodium transport</keyword>
<keyword evidence="16" id="KW-1185">Reference proteome</keyword>
<evidence type="ECO:0000256" key="9">
    <source>
        <dbReference type="ARBA" id="ARBA00023136"/>
    </source>
</evidence>
<keyword evidence="4 12" id="KW-0894">Sodium channel</keyword>
<evidence type="ECO:0000256" key="14">
    <source>
        <dbReference type="SAM" id="Phobius"/>
    </source>
</evidence>
<dbReference type="GO" id="GO:0005886">
    <property type="term" value="C:plasma membrane"/>
    <property type="evidence" value="ECO:0007669"/>
    <property type="project" value="TreeGrafter"/>
</dbReference>
<gene>
    <name evidence="15" type="ORF">WA026_001531</name>
</gene>
<sequence length="684" mass="78986">MVGTSADIEKPDKISQGRNDETDTDEEPEDPSFLEEIKIYFRNYCNHTGIHGFQYFGQHRTLIEKIWWVLVFIVTFSMCSFCIYLIYDKWSTSPVIVSLATKETPIYQIPYPAVTICPTIKYRRDCFNKEDEHDFTKRNVTAKKKSYIKGNKLIIVNKGYNATELEKFQSQAIQKEGRSQSPLQVITRTPAQEKKDIDREPTAEFNTIKFNKPEASHKIDLTLEAIKKVGDIAGRLPRTRNESQKTLQGYSHSLCKTSRDLDDDIAPMNEFYTNHFYETLLKCSPFTNRDAPVRFMNTRNLKFKDVFHPIVTEDGICFAFNMMDKKEIYSDETALFPGLGESDKKSTWINQVGYPEDADLETYPRRALLAGGINSLEITLGHFENDIDYVCNGAEQGYKVLLHIPSRVARPTMEYIMVPFNKATTITVVPEMMSTSTRVKKYRPESRNCYFPGEKDLKFYKIYTKNSCDIECLSNYTLIKCKCVAFWMPRQQSTPICGPANLVCVNWARESYDLSNLKDKLKEDRLKKQLAAAKANKTIKSLKFWEQEGQEEADEQIKNLEDKIISVKSKCNCFPICSDLTYAGTASSLDFRWNEQYQNKSQNNTPIQEIVGETQISIFIKTNEVFTRERNELYGPTDFISNFGGLLGLFSGFSILSFMEIVYFLTLRIIGNWKKFGRWYGKED</sequence>
<dbReference type="EMBL" id="JARQZJ010000091">
    <property type="protein sequence ID" value="KAK9883356.1"/>
    <property type="molecule type" value="Genomic_DNA"/>
</dbReference>
<comment type="subcellular location">
    <subcellularLocation>
        <location evidence="1">Membrane</location>
        <topology evidence="1">Multi-pass membrane protein</topology>
    </subcellularLocation>
</comment>
<dbReference type="Pfam" id="PF00858">
    <property type="entry name" value="ASC"/>
    <property type="match status" value="1"/>
</dbReference>
<comment type="similarity">
    <text evidence="2 12">Belongs to the amiloride-sensitive sodium channel (TC 1.A.6) family.</text>
</comment>
<evidence type="ECO:0000256" key="7">
    <source>
        <dbReference type="ARBA" id="ARBA00023053"/>
    </source>
</evidence>
<feature type="transmembrane region" description="Helical" evidence="14">
    <location>
        <begin position="643"/>
        <end position="665"/>
    </location>
</feature>